<dbReference type="InterPro" id="IPR029052">
    <property type="entry name" value="Metallo-depent_PP-like"/>
</dbReference>
<dbReference type="GeneID" id="25980023"/>
<dbReference type="OrthoDB" id="407609at2759"/>
<evidence type="ECO:0000256" key="12">
    <source>
        <dbReference type="ARBA" id="ARBA00023242"/>
    </source>
</evidence>
<feature type="compositionally biased region" description="Basic and acidic residues" evidence="13">
    <location>
        <begin position="517"/>
        <end position="537"/>
    </location>
</feature>
<evidence type="ECO:0000256" key="8">
    <source>
        <dbReference type="ARBA" id="ARBA00022801"/>
    </source>
</evidence>
<evidence type="ECO:0000256" key="2">
    <source>
        <dbReference type="ARBA" id="ARBA00001947"/>
    </source>
</evidence>
<keyword evidence="12" id="KW-0539">Nucleus</keyword>
<evidence type="ECO:0000256" key="11">
    <source>
        <dbReference type="ARBA" id="ARBA00023211"/>
    </source>
</evidence>
<dbReference type="Pfam" id="PF00149">
    <property type="entry name" value="Metallophos"/>
    <property type="match status" value="1"/>
</dbReference>
<evidence type="ECO:0000256" key="6">
    <source>
        <dbReference type="ARBA" id="ARBA00022664"/>
    </source>
</evidence>
<dbReference type="SMART" id="SM01124">
    <property type="entry name" value="DBR1"/>
    <property type="match status" value="1"/>
</dbReference>
<keyword evidence="16" id="KW-1185">Reference proteome</keyword>
<evidence type="ECO:0000256" key="7">
    <source>
        <dbReference type="ARBA" id="ARBA00022723"/>
    </source>
</evidence>
<evidence type="ECO:0000313" key="16">
    <source>
        <dbReference type="Proteomes" id="UP000007796"/>
    </source>
</evidence>
<dbReference type="RefSeq" id="XP_014175736.1">
    <property type="nucleotide sequence ID" value="XM_014320261.1"/>
</dbReference>
<evidence type="ECO:0000313" key="15">
    <source>
        <dbReference type="EMBL" id="EFX06254.1"/>
    </source>
</evidence>
<keyword evidence="9" id="KW-0862">Zinc</keyword>
<dbReference type="InParanoid" id="F0X6Q3"/>
<evidence type="ECO:0000259" key="14">
    <source>
        <dbReference type="SMART" id="SM01124"/>
    </source>
</evidence>
<dbReference type="PANTHER" id="PTHR12849">
    <property type="entry name" value="RNA LARIAT DEBRANCHING ENZYME"/>
    <property type="match status" value="1"/>
</dbReference>
<comment type="cofactor">
    <cofactor evidence="2">
        <name>Zn(2+)</name>
        <dbReference type="ChEBI" id="CHEBI:29105"/>
    </cofactor>
</comment>
<accession>F0X6Q3</accession>
<dbReference type="Proteomes" id="UP000007796">
    <property type="component" value="Unassembled WGS sequence"/>
</dbReference>
<comment type="cofactor">
    <cofactor evidence="1">
        <name>Mn(2+)</name>
        <dbReference type="ChEBI" id="CHEBI:29035"/>
    </cofactor>
</comment>
<proteinExistence type="inferred from homology"/>
<dbReference type="InterPro" id="IPR041816">
    <property type="entry name" value="Dbr1_N"/>
</dbReference>
<dbReference type="GO" id="GO:0000398">
    <property type="term" value="P:mRNA splicing, via spliceosome"/>
    <property type="evidence" value="ECO:0007669"/>
    <property type="project" value="TreeGrafter"/>
</dbReference>
<keyword evidence="10" id="KW-0408">Iron</keyword>
<dbReference type="FunCoup" id="F0X6Q3">
    <property type="interactions" value="592"/>
</dbReference>
<gene>
    <name evidence="15" type="ORF">CMQ_6575</name>
</gene>
<dbReference type="GO" id="GO:0008419">
    <property type="term" value="F:RNA lariat debranching enzyme activity"/>
    <property type="evidence" value="ECO:0007669"/>
    <property type="project" value="TreeGrafter"/>
</dbReference>
<dbReference type="SUPFAM" id="SSF56300">
    <property type="entry name" value="Metallo-dependent phosphatases"/>
    <property type="match status" value="1"/>
</dbReference>
<keyword evidence="6" id="KW-0507">mRNA processing</keyword>
<keyword evidence="7" id="KW-0479">Metal-binding</keyword>
<protein>
    <submittedName>
        <fullName evidence="15">RNA lariat debranching protein</fullName>
    </submittedName>
</protein>
<dbReference type="eggNOG" id="KOG2863">
    <property type="taxonomic scope" value="Eukaryota"/>
</dbReference>
<evidence type="ECO:0000256" key="10">
    <source>
        <dbReference type="ARBA" id="ARBA00023004"/>
    </source>
</evidence>
<dbReference type="InterPro" id="IPR004843">
    <property type="entry name" value="Calcineurin-like_PHP"/>
</dbReference>
<evidence type="ECO:0000256" key="13">
    <source>
        <dbReference type="SAM" id="MobiDB-lite"/>
    </source>
</evidence>
<feature type="region of interest" description="Disordered" evidence="13">
    <location>
        <begin position="286"/>
        <end position="316"/>
    </location>
</feature>
<evidence type="ECO:0000256" key="5">
    <source>
        <dbReference type="ARBA" id="ARBA00006045"/>
    </source>
</evidence>
<dbReference type="InterPro" id="IPR007708">
    <property type="entry name" value="DBR1_C"/>
</dbReference>
<comment type="similarity">
    <text evidence="5">Belongs to the lariat debranching enzyme family.</text>
</comment>
<keyword evidence="8" id="KW-0378">Hydrolase</keyword>
<keyword evidence="11" id="KW-0464">Manganese</keyword>
<dbReference type="CDD" id="cd00844">
    <property type="entry name" value="MPP_Dbr1_N"/>
    <property type="match status" value="1"/>
</dbReference>
<comment type="subcellular location">
    <subcellularLocation>
        <location evidence="4">Nucleus</location>
    </subcellularLocation>
</comment>
<evidence type="ECO:0000256" key="9">
    <source>
        <dbReference type="ARBA" id="ARBA00022833"/>
    </source>
</evidence>
<sequence length="551" mass="60284">MMQTTGAATSDIFETGGVRVAIEGCGHGTLDAIYASVERSCTERGWDGVDLLIIGGDFQATRNAADLTVMSVPAKFREMGDFHAYYGGTRTAPYLTVFVGGNHEAAAHLWELFYGGWVAPNIYYMGAANVLRLGPLRLAGLSGIWKGFDYRRPHHERLPFNQDDVKSFYHVRQIDVRRLLQVCEPVDIGISHDWPRGIERHGDHARLFRQKPMFRSESEEGSLGSVAAEHVMDRLRPRYWFSAHLHCKYAAIKQYAPPDKVLPAVDLASSRTAIAAEPVAAAAVDNPDEIDLDLDDDGDDASAGASSSKPVETAPQIAQTSVLGIPDDVLAQLPASFQRLPSARPPQPGQPVPPTITNTTVRFLALDKCLPGRHYLQVCEIPPASTEAAAAAAAVAPTSHPGRYRLEYDPEWLAITRVFANELVIGAGAASPPTPNDRGELQYRKLIDEERRWVDEHIVAKDRLAVPANFVLTAPVHTPVPGRPDTHASGQPVEYTNPQTAAFCALVGVPNLWDAPEAEREERRLRGPAPRRLDKGTRSKRYYGAGSSELS</sequence>
<dbReference type="GO" id="GO:0046872">
    <property type="term" value="F:metal ion binding"/>
    <property type="evidence" value="ECO:0007669"/>
    <property type="project" value="UniProtKB-KW"/>
</dbReference>
<reference evidence="15 16" key="1">
    <citation type="journal article" date="2011" name="Proc. Natl. Acad. Sci. U.S.A.">
        <title>Genome and transcriptome analyses of the mountain pine beetle-fungal symbiont Grosmannia clavigera, a lodgepole pine pathogen.</title>
        <authorList>
            <person name="DiGuistini S."/>
            <person name="Wang Y."/>
            <person name="Liao N.Y."/>
            <person name="Taylor G."/>
            <person name="Tanguay P."/>
            <person name="Feau N."/>
            <person name="Henrissat B."/>
            <person name="Chan S.K."/>
            <person name="Hesse-Orce U."/>
            <person name="Alamouti S.M."/>
            <person name="Tsui C.K.M."/>
            <person name="Docking R.T."/>
            <person name="Levasseur A."/>
            <person name="Haridas S."/>
            <person name="Robertson G."/>
            <person name="Birol I."/>
            <person name="Holt R.A."/>
            <person name="Marra M.A."/>
            <person name="Hamelin R.C."/>
            <person name="Hirst M."/>
            <person name="Jones S.J.M."/>
            <person name="Bohlmann J."/>
            <person name="Breuil C."/>
        </authorList>
    </citation>
    <scope>NUCLEOTIDE SEQUENCE [LARGE SCALE GENOMIC DNA]</scope>
    <source>
        <strain evidence="16">kw1407 / UAMH 11150</strain>
    </source>
</reference>
<evidence type="ECO:0000256" key="3">
    <source>
        <dbReference type="ARBA" id="ARBA00001954"/>
    </source>
</evidence>
<dbReference type="GO" id="GO:0005634">
    <property type="term" value="C:nucleus"/>
    <property type="evidence" value="ECO:0007669"/>
    <property type="project" value="UniProtKB-SubCell"/>
</dbReference>
<name>F0X6Q3_GROCL</name>
<dbReference type="AlphaFoldDB" id="F0X6Q3"/>
<organism evidence="16">
    <name type="scientific">Grosmannia clavigera (strain kw1407 / UAMH 11150)</name>
    <name type="common">Blue stain fungus</name>
    <name type="synonym">Graphiocladiella clavigera</name>
    <dbReference type="NCBI Taxonomy" id="655863"/>
    <lineage>
        <taxon>Eukaryota</taxon>
        <taxon>Fungi</taxon>
        <taxon>Dikarya</taxon>
        <taxon>Ascomycota</taxon>
        <taxon>Pezizomycotina</taxon>
        <taxon>Sordariomycetes</taxon>
        <taxon>Sordariomycetidae</taxon>
        <taxon>Ophiostomatales</taxon>
        <taxon>Ophiostomataceae</taxon>
        <taxon>Leptographium</taxon>
    </lineage>
</organism>
<dbReference type="HOGENOM" id="CLU_005893_1_0_1"/>
<feature type="domain" description="Lariat debranching enzyme C-terminal" evidence="14">
    <location>
        <begin position="352"/>
        <end position="513"/>
    </location>
</feature>
<evidence type="ECO:0000256" key="1">
    <source>
        <dbReference type="ARBA" id="ARBA00001936"/>
    </source>
</evidence>
<evidence type="ECO:0000256" key="4">
    <source>
        <dbReference type="ARBA" id="ARBA00004123"/>
    </source>
</evidence>
<dbReference type="STRING" id="655863.F0X6Q3"/>
<dbReference type="PANTHER" id="PTHR12849:SF0">
    <property type="entry name" value="LARIAT DEBRANCHING ENZYME"/>
    <property type="match status" value="1"/>
</dbReference>
<comment type="cofactor">
    <cofactor evidence="3">
        <name>Fe(2+)</name>
        <dbReference type="ChEBI" id="CHEBI:29033"/>
    </cofactor>
</comment>
<dbReference type="EMBL" id="GL629729">
    <property type="protein sequence ID" value="EFX06254.1"/>
    <property type="molecule type" value="Genomic_DNA"/>
</dbReference>
<dbReference type="Pfam" id="PF05011">
    <property type="entry name" value="DBR1"/>
    <property type="match status" value="1"/>
</dbReference>
<feature type="compositionally biased region" description="Acidic residues" evidence="13">
    <location>
        <begin position="286"/>
        <end position="300"/>
    </location>
</feature>
<feature type="region of interest" description="Disordered" evidence="13">
    <location>
        <begin position="516"/>
        <end position="551"/>
    </location>
</feature>